<dbReference type="Gene3D" id="1.20.5.170">
    <property type="match status" value="1"/>
</dbReference>
<keyword evidence="3" id="KW-1185">Reference proteome</keyword>
<feature type="compositionally biased region" description="Low complexity" evidence="1">
    <location>
        <begin position="180"/>
        <end position="194"/>
    </location>
</feature>
<feature type="region of interest" description="Disordered" evidence="1">
    <location>
        <begin position="180"/>
        <end position="202"/>
    </location>
</feature>
<evidence type="ECO:0000313" key="3">
    <source>
        <dbReference type="Proteomes" id="UP001652625"/>
    </source>
</evidence>
<dbReference type="PROSITE" id="PS50217">
    <property type="entry name" value="BZIP"/>
    <property type="match status" value="1"/>
</dbReference>
<dbReference type="Proteomes" id="UP001652625">
    <property type="component" value="Chromosome 14"/>
</dbReference>
<feature type="region of interest" description="Disordered" evidence="1">
    <location>
        <begin position="32"/>
        <end position="73"/>
    </location>
</feature>
<dbReference type="InterPro" id="IPR004827">
    <property type="entry name" value="bZIP"/>
</dbReference>
<reference evidence="4" key="1">
    <citation type="submission" date="2025-08" db="UniProtKB">
        <authorList>
            <consortium name="RefSeq"/>
        </authorList>
    </citation>
    <scope>IDENTIFICATION</scope>
</reference>
<feature type="compositionally biased region" description="Low complexity" evidence="1">
    <location>
        <begin position="132"/>
        <end position="148"/>
    </location>
</feature>
<evidence type="ECO:0000256" key="1">
    <source>
        <dbReference type="SAM" id="MobiDB-lite"/>
    </source>
</evidence>
<dbReference type="InterPro" id="IPR031106">
    <property type="entry name" value="C/EBP"/>
</dbReference>
<dbReference type="Pfam" id="PF07716">
    <property type="entry name" value="bZIP_2"/>
    <property type="match status" value="1"/>
</dbReference>
<dbReference type="SMART" id="SM00338">
    <property type="entry name" value="BRLZ"/>
    <property type="match status" value="1"/>
</dbReference>
<feature type="region of interest" description="Disordered" evidence="1">
    <location>
        <begin position="132"/>
        <end position="156"/>
    </location>
</feature>
<protein>
    <submittedName>
        <fullName evidence="4">Uncharacterized protein LOC101237534</fullName>
    </submittedName>
</protein>
<dbReference type="SUPFAM" id="SSF57959">
    <property type="entry name" value="Leucine zipper domain"/>
    <property type="match status" value="1"/>
</dbReference>
<dbReference type="CDD" id="cd14693">
    <property type="entry name" value="bZIP_CEBP"/>
    <property type="match status" value="1"/>
</dbReference>
<name>A0ABM4DJA4_HYDVU</name>
<evidence type="ECO:0000313" key="4">
    <source>
        <dbReference type="RefSeq" id="XP_065674570.1"/>
    </source>
</evidence>
<dbReference type="PANTHER" id="PTHR23334:SF20">
    <property type="entry name" value="BASIC LEUCINE ZIPPER 24"/>
    <property type="match status" value="1"/>
</dbReference>
<dbReference type="GeneID" id="101237534"/>
<dbReference type="RefSeq" id="XP_065674570.1">
    <property type="nucleotide sequence ID" value="XM_065818498.1"/>
</dbReference>
<proteinExistence type="predicted"/>
<dbReference type="InterPro" id="IPR046347">
    <property type="entry name" value="bZIP_sf"/>
</dbReference>
<accession>A0ABM4DJA4</accession>
<organism evidence="3 4">
    <name type="scientific">Hydra vulgaris</name>
    <name type="common">Hydra</name>
    <name type="synonym">Hydra attenuata</name>
    <dbReference type="NCBI Taxonomy" id="6087"/>
    <lineage>
        <taxon>Eukaryota</taxon>
        <taxon>Metazoa</taxon>
        <taxon>Cnidaria</taxon>
        <taxon>Hydrozoa</taxon>
        <taxon>Hydroidolina</taxon>
        <taxon>Anthoathecata</taxon>
        <taxon>Aplanulata</taxon>
        <taxon>Hydridae</taxon>
        <taxon>Hydra</taxon>
    </lineage>
</organism>
<evidence type="ECO:0000259" key="2">
    <source>
        <dbReference type="PROSITE" id="PS50217"/>
    </source>
</evidence>
<gene>
    <name evidence="4" type="primary">LOC101237534</name>
</gene>
<sequence length="302" mass="34076">MDSNEDSGEHEIQPNENWYTTNAEIASQVISKYTGATSSSNKRKQTNTKPSDEEYSRKRARNNVAVKKSREKAKNRIVETQVRVEQLSQENEELQTKVTLLTKELNVLRALFTNGGFALPNELQIVSNNSNNELSQNQHQNNEQSTSNGGNHNLLNKETKMSFDTKIQPLKPMPRVFTNSQKSLLSSSPQSSDSFNPYERSNESQLFTYNPKYTPATEYVKKETKKSNCHSILVPPDTTSQRSSSLLYQNGAEMRHTSVIQTVTSQPQQQQKSSLTQNSLGKFCIIQDPEKVGQVKIVPLDS</sequence>
<feature type="domain" description="BZIP" evidence="2">
    <location>
        <begin position="52"/>
        <end position="115"/>
    </location>
</feature>
<dbReference type="PANTHER" id="PTHR23334">
    <property type="entry name" value="CCAAT/ENHANCER BINDING PROTEIN"/>
    <property type="match status" value="1"/>
</dbReference>